<sequence>MNNFERNYWLSYAEFINDFKRLSYLGISIPLVSPYYVLIYENEKIHDHLLNSKPNTGTKRSLLKKEKQLQSLFDVYLSPVKQKITKNKGKVVFYDNVLRIPAPLLKAHFPSSSTILLKPAVKKVGKEDGVVVDGLNRYQSIKDNTIKAYERKAEKYIDAAKPHPIYSNRNFRTRFINQIPKIMNQIVAAKKFFESNSVSCLVVGTTNSSDTRILSLVASSKGIPTICLQHGVIMLEFGYLPLVATYQAIYGKFESKWYSSKGAPDHALKEIGHPRFDEISVRKPMKPDAFRSYFGMSAKDKAVLLVIHHLETDFPQSFLKQIGQKKNIKVIVKQRNGKQRNSAKTVELQKSFPHIKFADDTHLYDLLHNVDAVVSYESTIILEAMLAGKPVFLWKLKTLAESTTNYYKGMAEYMYESPQPMIKHLMITLEGKQNQKWEEKRKEFLAGHYTQDPRTAIEQLKALIDSITL</sequence>
<name>A0A410MBQ9_9BACI</name>
<protein>
    <recommendedName>
        <fullName evidence="3">Lipid-A-disaccharide synthase</fullName>
    </recommendedName>
</protein>
<dbReference type="Proteomes" id="UP000287756">
    <property type="component" value="Chromosome"/>
</dbReference>
<evidence type="ECO:0000313" key="2">
    <source>
        <dbReference type="Proteomes" id="UP000287756"/>
    </source>
</evidence>
<dbReference type="Gene3D" id="3.40.50.12580">
    <property type="match status" value="1"/>
</dbReference>
<accession>A0A410MBQ9</accession>
<evidence type="ECO:0000313" key="1">
    <source>
        <dbReference type="EMBL" id="QAS52161.1"/>
    </source>
</evidence>
<dbReference type="RefSeq" id="WP_128524453.1">
    <property type="nucleotide sequence ID" value="NZ_CANLVY010000002.1"/>
</dbReference>
<gene>
    <name evidence="1" type="ORF">HLI_07930</name>
</gene>
<evidence type="ECO:0008006" key="3">
    <source>
        <dbReference type="Google" id="ProtNLM"/>
    </source>
</evidence>
<dbReference type="AlphaFoldDB" id="A0A410MBQ9"/>
<proteinExistence type="predicted"/>
<organism evidence="1 2">
    <name type="scientific">Halobacillus litoralis</name>
    <dbReference type="NCBI Taxonomy" id="45668"/>
    <lineage>
        <taxon>Bacteria</taxon>
        <taxon>Bacillati</taxon>
        <taxon>Bacillota</taxon>
        <taxon>Bacilli</taxon>
        <taxon>Bacillales</taxon>
        <taxon>Bacillaceae</taxon>
        <taxon>Halobacillus</taxon>
    </lineage>
</organism>
<dbReference type="OrthoDB" id="2622399at2"/>
<dbReference type="KEGG" id="hli:HLI_07930"/>
<dbReference type="InterPro" id="IPR043148">
    <property type="entry name" value="TagF_C"/>
</dbReference>
<dbReference type="EMBL" id="CP026118">
    <property type="protein sequence ID" value="QAS52161.1"/>
    <property type="molecule type" value="Genomic_DNA"/>
</dbReference>
<reference evidence="1 2" key="1">
    <citation type="submission" date="2018-01" db="EMBL/GenBank/DDBJ databases">
        <title>The whole genome sequencing and assembly of Halobacillus litoralis ERB031 strain.</title>
        <authorList>
            <person name="Lee S.-J."/>
            <person name="Park M.-K."/>
            <person name="Kim J.-Y."/>
            <person name="Lee Y.-J."/>
            <person name="Yi H."/>
            <person name="Bahn Y.-S."/>
            <person name="Kim J.F."/>
            <person name="Lee D.-W."/>
        </authorList>
    </citation>
    <scope>NUCLEOTIDE SEQUENCE [LARGE SCALE GENOMIC DNA]</scope>
    <source>
        <strain evidence="1 2">ERB 031</strain>
    </source>
</reference>
<dbReference type="SUPFAM" id="SSF53756">
    <property type="entry name" value="UDP-Glycosyltransferase/glycogen phosphorylase"/>
    <property type="match status" value="1"/>
</dbReference>